<keyword evidence="2" id="KW-1185">Reference proteome</keyword>
<gene>
    <name evidence="1" type="ORF">WJX75_004811</name>
</gene>
<dbReference type="Proteomes" id="UP001491310">
    <property type="component" value="Unassembled WGS sequence"/>
</dbReference>
<comment type="caution">
    <text evidence="1">The sequence shown here is derived from an EMBL/GenBank/DDBJ whole genome shotgun (WGS) entry which is preliminary data.</text>
</comment>
<reference evidence="1 2" key="1">
    <citation type="journal article" date="2024" name="Nat. Commun.">
        <title>Phylogenomics reveals the evolutionary origins of lichenization in chlorophyte algae.</title>
        <authorList>
            <person name="Puginier C."/>
            <person name="Libourel C."/>
            <person name="Otte J."/>
            <person name="Skaloud P."/>
            <person name="Haon M."/>
            <person name="Grisel S."/>
            <person name="Petersen M."/>
            <person name="Berrin J.G."/>
            <person name="Delaux P.M."/>
            <person name="Dal Grande F."/>
            <person name="Keller J."/>
        </authorList>
    </citation>
    <scope>NUCLEOTIDE SEQUENCE [LARGE SCALE GENOMIC DNA]</scope>
    <source>
        <strain evidence="1 2">SAG 216-7</strain>
    </source>
</reference>
<evidence type="ECO:0000313" key="1">
    <source>
        <dbReference type="EMBL" id="KAK9917477.1"/>
    </source>
</evidence>
<evidence type="ECO:0000313" key="2">
    <source>
        <dbReference type="Proteomes" id="UP001491310"/>
    </source>
</evidence>
<sequence length="223" mass="23690">MPNHAYAPYIYAYAKAPLQFSEERANENPLERWTRVLVEEANAQARKALEKTFAALNHAGKAAFSAFKGEAPSADAATKALSEEGTAEETELPPFLKSAELFDLGAPSVFSYEWEPVSTKVAGVDIEVNLFNIAPCAVVVDASGVKVENTLIKVESMLMNVNPKAVNVEASLIEVAPKLISVSPYGAALSIELPRHIHVEGSAIEVAPVGEESNVGPGANAEG</sequence>
<name>A0ABR2Z0N1_9CHLO</name>
<dbReference type="EMBL" id="JALJOT010000002">
    <property type="protein sequence ID" value="KAK9917477.1"/>
    <property type="molecule type" value="Genomic_DNA"/>
</dbReference>
<protein>
    <submittedName>
        <fullName evidence="1">Uncharacterized protein</fullName>
    </submittedName>
</protein>
<accession>A0ABR2Z0N1</accession>
<organism evidence="1 2">
    <name type="scientific">Coccomyxa subellipsoidea</name>
    <dbReference type="NCBI Taxonomy" id="248742"/>
    <lineage>
        <taxon>Eukaryota</taxon>
        <taxon>Viridiplantae</taxon>
        <taxon>Chlorophyta</taxon>
        <taxon>core chlorophytes</taxon>
        <taxon>Trebouxiophyceae</taxon>
        <taxon>Trebouxiophyceae incertae sedis</taxon>
        <taxon>Coccomyxaceae</taxon>
        <taxon>Coccomyxa</taxon>
    </lineage>
</organism>
<proteinExistence type="predicted"/>